<accession>A0A0A9C4P4</accession>
<protein>
    <submittedName>
        <fullName evidence="1">Uncharacterized protein</fullName>
    </submittedName>
</protein>
<proteinExistence type="predicted"/>
<reference evidence="1" key="2">
    <citation type="journal article" date="2015" name="Data Brief">
        <title>Shoot transcriptome of the giant reed, Arundo donax.</title>
        <authorList>
            <person name="Barrero R.A."/>
            <person name="Guerrero F.D."/>
            <person name="Moolhuijzen P."/>
            <person name="Goolsby J.A."/>
            <person name="Tidwell J."/>
            <person name="Bellgard S.E."/>
            <person name="Bellgard M.I."/>
        </authorList>
    </citation>
    <scope>NUCLEOTIDE SEQUENCE</scope>
    <source>
        <tissue evidence="1">Shoot tissue taken approximately 20 cm above the soil surface</tissue>
    </source>
</reference>
<organism evidence="1">
    <name type="scientific">Arundo donax</name>
    <name type="common">Giant reed</name>
    <name type="synonym">Donax arundinaceus</name>
    <dbReference type="NCBI Taxonomy" id="35708"/>
    <lineage>
        <taxon>Eukaryota</taxon>
        <taxon>Viridiplantae</taxon>
        <taxon>Streptophyta</taxon>
        <taxon>Embryophyta</taxon>
        <taxon>Tracheophyta</taxon>
        <taxon>Spermatophyta</taxon>
        <taxon>Magnoliopsida</taxon>
        <taxon>Liliopsida</taxon>
        <taxon>Poales</taxon>
        <taxon>Poaceae</taxon>
        <taxon>PACMAD clade</taxon>
        <taxon>Arundinoideae</taxon>
        <taxon>Arundineae</taxon>
        <taxon>Arundo</taxon>
    </lineage>
</organism>
<evidence type="ECO:0000313" key="1">
    <source>
        <dbReference type="EMBL" id="JAD66492.1"/>
    </source>
</evidence>
<dbReference type="AlphaFoldDB" id="A0A0A9C4P4"/>
<reference evidence="1" key="1">
    <citation type="submission" date="2014-09" db="EMBL/GenBank/DDBJ databases">
        <authorList>
            <person name="Magalhaes I.L.F."/>
            <person name="Oliveira U."/>
            <person name="Santos F.R."/>
            <person name="Vidigal T.H.D.A."/>
            <person name="Brescovit A.D."/>
            <person name="Santos A.J."/>
        </authorList>
    </citation>
    <scope>NUCLEOTIDE SEQUENCE</scope>
    <source>
        <tissue evidence="1">Shoot tissue taken approximately 20 cm above the soil surface</tissue>
    </source>
</reference>
<sequence>MYDMVTRKIGFHAVKLLLIYQSPRIMA</sequence>
<dbReference type="EMBL" id="GBRH01231403">
    <property type="protein sequence ID" value="JAD66492.1"/>
    <property type="molecule type" value="Transcribed_RNA"/>
</dbReference>
<name>A0A0A9C4P4_ARUDO</name>